<comment type="caution">
    <text evidence="1">The sequence shown here is derived from an EMBL/GenBank/DDBJ whole genome shotgun (WGS) entry which is preliminary data.</text>
</comment>
<dbReference type="OrthoDB" id="6617542at2759"/>
<sequence>MLKEEYEEWMSTDEDISVAATLSDLGIRQVVCEQDQAINFDDFNGDEWVEENPPANSEMRQALDILKCGVQHRSRNFKKQYEYEQYIIELLRNNCRQATINEFF</sequence>
<reference evidence="1 2" key="1">
    <citation type="journal article" date="2019" name="Sci. Rep.">
        <title>Orb-weaving spider Araneus ventricosus genome elucidates the spidroin gene catalogue.</title>
        <authorList>
            <person name="Kono N."/>
            <person name="Nakamura H."/>
            <person name="Ohtoshi R."/>
            <person name="Moran D.A.P."/>
            <person name="Shinohara A."/>
            <person name="Yoshida Y."/>
            <person name="Fujiwara M."/>
            <person name="Mori M."/>
            <person name="Tomita M."/>
            <person name="Arakawa K."/>
        </authorList>
    </citation>
    <scope>NUCLEOTIDE SEQUENCE [LARGE SCALE GENOMIC DNA]</scope>
</reference>
<dbReference type="AlphaFoldDB" id="A0A4Y2KY72"/>
<name>A0A4Y2KY72_ARAVE</name>
<organism evidence="1 2">
    <name type="scientific">Araneus ventricosus</name>
    <name type="common">Orbweaver spider</name>
    <name type="synonym">Epeira ventricosa</name>
    <dbReference type="NCBI Taxonomy" id="182803"/>
    <lineage>
        <taxon>Eukaryota</taxon>
        <taxon>Metazoa</taxon>
        <taxon>Ecdysozoa</taxon>
        <taxon>Arthropoda</taxon>
        <taxon>Chelicerata</taxon>
        <taxon>Arachnida</taxon>
        <taxon>Araneae</taxon>
        <taxon>Araneomorphae</taxon>
        <taxon>Entelegynae</taxon>
        <taxon>Araneoidea</taxon>
        <taxon>Araneidae</taxon>
        <taxon>Araneus</taxon>
    </lineage>
</organism>
<accession>A0A4Y2KY72</accession>
<dbReference type="EMBL" id="BGPR01005145">
    <property type="protein sequence ID" value="GBN07268.1"/>
    <property type="molecule type" value="Genomic_DNA"/>
</dbReference>
<dbReference type="Proteomes" id="UP000499080">
    <property type="component" value="Unassembled WGS sequence"/>
</dbReference>
<proteinExistence type="predicted"/>
<gene>
    <name evidence="1" type="ORF">AVEN_241520_1</name>
</gene>
<keyword evidence="2" id="KW-1185">Reference proteome</keyword>
<evidence type="ECO:0000313" key="1">
    <source>
        <dbReference type="EMBL" id="GBN07268.1"/>
    </source>
</evidence>
<evidence type="ECO:0000313" key="2">
    <source>
        <dbReference type="Proteomes" id="UP000499080"/>
    </source>
</evidence>
<protein>
    <submittedName>
        <fullName evidence="1">Uncharacterized protein</fullName>
    </submittedName>
</protein>